<evidence type="ECO:0000313" key="2">
    <source>
        <dbReference type="EMBL" id="KAJ4843131.1"/>
    </source>
</evidence>
<proteinExistence type="predicted"/>
<feature type="compositionally biased region" description="Basic and acidic residues" evidence="1">
    <location>
        <begin position="104"/>
        <end position="113"/>
    </location>
</feature>
<keyword evidence="3" id="KW-1185">Reference proteome</keyword>
<comment type="caution">
    <text evidence="2">The sequence shown here is derived from an EMBL/GenBank/DDBJ whole genome shotgun (WGS) entry which is preliminary data.</text>
</comment>
<protein>
    <recommendedName>
        <fullName evidence="4">IBB domain-containing protein</fullName>
    </recommendedName>
</protein>
<reference evidence="2" key="2">
    <citation type="journal article" date="2023" name="Plants (Basel)">
        <title>Annotation of the Turnera subulata (Passifloraceae) Draft Genome Reveals the S-Locus Evolved after the Divergence of Turneroideae from Passifloroideae in a Stepwise Manner.</title>
        <authorList>
            <person name="Henning P.M."/>
            <person name="Roalson E.H."/>
            <person name="Mir W."/>
            <person name="McCubbin A.G."/>
            <person name="Shore J.S."/>
        </authorList>
    </citation>
    <scope>NUCLEOTIDE SEQUENCE</scope>
    <source>
        <strain evidence="2">F60SS</strain>
    </source>
</reference>
<accession>A0A9Q0G4S7</accession>
<feature type="region of interest" description="Disordered" evidence="1">
    <location>
        <begin position="63"/>
        <end position="123"/>
    </location>
</feature>
<gene>
    <name evidence="2" type="ORF">Tsubulata_050819</name>
</gene>
<evidence type="ECO:0008006" key="4">
    <source>
        <dbReference type="Google" id="ProtNLM"/>
    </source>
</evidence>
<organism evidence="2 3">
    <name type="scientific">Turnera subulata</name>
    <dbReference type="NCBI Taxonomy" id="218843"/>
    <lineage>
        <taxon>Eukaryota</taxon>
        <taxon>Viridiplantae</taxon>
        <taxon>Streptophyta</taxon>
        <taxon>Embryophyta</taxon>
        <taxon>Tracheophyta</taxon>
        <taxon>Spermatophyta</taxon>
        <taxon>Magnoliopsida</taxon>
        <taxon>eudicotyledons</taxon>
        <taxon>Gunneridae</taxon>
        <taxon>Pentapetalae</taxon>
        <taxon>rosids</taxon>
        <taxon>fabids</taxon>
        <taxon>Malpighiales</taxon>
        <taxon>Passifloraceae</taxon>
        <taxon>Turnera</taxon>
    </lineage>
</organism>
<feature type="compositionally biased region" description="Basic residues" evidence="1">
    <location>
        <begin position="82"/>
        <end position="93"/>
    </location>
</feature>
<evidence type="ECO:0000313" key="3">
    <source>
        <dbReference type="Proteomes" id="UP001141552"/>
    </source>
</evidence>
<dbReference type="Proteomes" id="UP001141552">
    <property type="component" value="Unassembled WGS sequence"/>
</dbReference>
<name>A0A9Q0G4S7_9ROSI</name>
<dbReference type="AlphaFoldDB" id="A0A9Q0G4S7"/>
<reference evidence="2" key="1">
    <citation type="submission" date="2022-02" db="EMBL/GenBank/DDBJ databases">
        <authorList>
            <person name="Henning P.M."/>
            <person name="McCubbin A.G."/>
            <person name="Shore J.S."/>
        </authorList>
    </citation>
    <scope>NUCLEOTIDE SEQUENCE</scope>
    <source>
        <strain evidence="2">F60SS</strain>
        <tissue evidence="2">Leaves</tissue>
    </source>
</reference>
<dbReference type="EMBL" id="JAKUCV010002313">
    <property type="protein sequence ID" value="KAJ4843131.1"/>
    <property type="molecule type" value="Genomic_DNA"/>
</dbReference>
<evidence type="ECO:0000256" key="1">
    <source>
        <dbReference type="SAM" id="MobiDB-lite"/>
    </source>
</evidence>
<sequence length="123" mass="13917">MSSGSGSGNQSANKSLTWLDSVLMLRIRSRKSWLISSVKTPQSQSRPLEEERMDIELQKARQVKRYNRQTASRDEDFAVNAGRKRRPQTSRRARLGDGSVAALEDLKTSDRDPVPSLKPINYI</sequence>